<dbReference type="Proteomes" id="UP000245509">
    <property type="component" value="Unassembled WGS sequence"/>
</dbReference>
<comment type="caution">
    <text evidence="2">The sequence shown here is derived from an EMBL/GenBank/DDBJ whole genome shotgun (WGS) entry which is preliminary data.</text>
</comment>
<protein>
    <submittedName>
        <fullName evidence="2">Uncharacterized protein</fullName>
    </submittedName>
</protein>
<dbReference type="AlphaFoldDB" id="A0A2T9WMA0"/>
<name>A0A2T9WMA0_NANST</name>
<dbReference type="RefSeq" id="WP_228615183.1">
    <property type="nucleotide sequence ID" value="NZ_QEFP02000004.1"/>
</dbReference>
<reference evidence="2" key="2">
    <citation type="submission" date="2017-05" db="EMBL/GenBank/DDBJ databases">
        <authorList>
            <person name="Song R."/>
            <person name="Chenine A.L."/>
            <person name="Ruprecht R.M."/>
        </authorList>
    </citation>
    <scope>NUCLEOTIDE SEQUENCE</scope>
    <source>
        <strain evidence="2">SCGC AB-777_F03</strain>
    </source>
</reference>
<reference evidence="1" key="4">
    <citation type="submission" date="2021-11" db="EMBL/GenBank/DDBJ databases">
        <authorList>
            <person name="Munson-Mcgee J."/>
            <person name="Field E."/>
            <person name="Bateson M."/>
            <person name="Rooney C."/>
            <person name="Stepanauskas R."/>
            <person name="Young M."/>
        </authorList>
    </citation>
    <scope>NUCLEOTIDE SEQUENCE</scope>
    <source>
        <strain evidence="1">SCGC AB-777_F03</strain>
    </source>
</reference>
<evidence type="ECO:0000313" key="1">
    <source>
        <dbReference type="EMBL" id="MCC5446954.1"/>
    </source>
</evidence>
<reference evidence="1" key="3">
    <citation type="submission" date="2017-05" db="EMBL/GenBank/DDBJ databases">
        <authorList>
            <person name="Munson-Mcgee J.H."/>
        </authorList>
    </citation>
    <scope>NUCLEOTIDE SEQUENCE</scope>
    <source>
        <strain evidence="1">SCGC AB-777_F03</strain>
    </source>
</reference>
<gene>
    <name evidence="1" type="ORF">DDW03_000865</name>
    <name evidence="2" type="ORF">DDW03_00335</name>
</gene>
<accession>A0A2T9WMA0</accession>
<reference evidence="2" key="1">
    <citation type="journal article" date="2015" name="Appl. Environ. Microbiol.">
        <title>Nanoarchaeota, Their Sulfolobales Host, and Nanoarchaeota Virus Distribution across Yellowstone National Park Hot Springs.</title>
        <authorList>
            <person name="Munson-McGee J.H."/>
            <person name="Field E.K."/>
            <person name="Bateson M."/>
            <person name="Rooney C."/>
            <person name="Stepanauskas R."/>
            <person name="Young M.J."/>
        </authorList>
    </citation>
    <scope>NUCLEOTIDE SEQUENCE [LARGE SCALE GENOMIC DNA]</scope>
    <source>
        <strain evidence="2">SCGC AB-777_F03</strain>
    </source>
</reference>
<sequence>MVDTSSYQKQSKTSEELVTKKLNKAIAAYTSYLFTKSNVLERVSEKEIRALRPLERIIKKLDEFGECKSFLTNDPETLQKCIDEYEFKDGLLRGISAYHIWERTPEQIEEFTKGLEALSRGGKRAIKDLYQRFQQYKITSVPQEDLDPRLFAIIPEISAIESLILRYLENPRDYRERVSKYLGKKPLEARIEKGKEVESYDELRRAIKGYTLYLSYKEFALKVVSEHIPEALPSLVKLIENLEEWRKYRIFSYIDKKYLKEYADKYYVMAHILSIIPEWWLSKHEHTLEEIKRFTEGLEFLARKGKEIANGLYKLYKEAYRLALEDISKGKQTIYPYELENVRSIAAGRIRYLLEKYFRNPEEYEDQLMKYAGLKPLDWFDRAICNLYGGCKTENQST</sequence>
<organism evidence="2">
    <name type="scientific">Nanobsidianus stetteri</name>
    <dbReference type="NCBI Taxonomy" id="1294122"/>
    <lineage>
        <taxon>Archaea</taxon>
        <taxon>Nanobdellota</taxon>
        <taxon>Candidatus Nanoarchaeia</taxon>
        <taxon>Nanoarchaeales</taxon>
        <taxon>Nanopusillaceae</taxon>
        <taxon>Candidatus Nanobsidianus</taxon>
    </lineage>
</organism>
<evidence type="ECO:0000313" key="2">
    <source>
        <dbReference type="EMBL" id="PVU68963.1"/>
    </source>
</evidence>
<dbReference type="EMBL" id="QEFP01000001">
    <property type="protein sequence ID" value="PVU68963.1"/>
    <property type="molecule type" value="Genomic_DNA"/>
</dbReference>
<proteinExistence type="predicted"/>
<dbReference type="EMBL" id="QEFP02000004">
    <property type="protein sequence ID" value="MCC5446954.1"/>
    <property type="molecule type" value="Genomic_DNA"/>
</dbReference>